<proteinExistence type="predicted"/>
<protein>
    <submittedName>
        <fullName evidence="1">Uncharacterized protein</fullName>
    </submittedName>
</protein>
<sequence>MFADSRGDELGGEADARLAGVFEEPDNACSTRAGDLDRDPGLAVGGAHSGASHILFNLGHGVSLRQDILRRRALPRGRPRARRRLPRCPRRPEVHVLNVMTVRTCHGRHRGR</sequence>
<accession>A0A9X3IW72</accession>
<reference evidence="1" key="1">
    <citation type="submission" date="2022-11" db="EMBL/GenBank/DDBJ databases">
        <title>Minimal conservation of predation-associated metabolite biosynthetic gene clusters underscores biosynthetic potential of Myxococcota including descriptions for ten novel species: Archangium lansinium sp. nov., Myxococcus landrumus sp. nov., Nannocystis bai.</title>
        <authorList>
            <person name="Ahearne A."/>
            <person name="Stevens C."/>
            <person name="Phillips K."/>
        </authorList>
    </citation>
    <scope>NUCLEOTIDE SEQUENCE</scope>
    <source>
        <strain evidence="1">Na p29</strain>
    </source>
</reference>
<dbReference type="EMBL" id="JAPNKE010000002">
    <property type="protein sequence ID" value="MCY1006146.1"/>
    <property type="molecule type" value="Genomic_DNA"/>
</dbReference>
<comment type="caution">
    <text evidence="1">The sequence shown here is derived from an EMBL/GenBank/DDBJ whole genome shotgun (WGS) entry which is preliminary data.</text>
</comment>
<evidence type="ECO:0000313" key="2">
    <source>
        <dbReference type="Proteomes" id="UP001150924"/>
    </source>
</evidence>
<dbReference type="RefSeq" id="WP_267768180.1">
    <property type="nucleotide sequence ID" value="NZ_JAPNKE010000002.1"/>
</dbReference>
<dbReference type="AlphaFoldDB" id="A0A9X3IW72"/>
<evidence type="ECO:0000313" key="1">
    <source>
        <dbReference type="EMBL" id="MCY1006146.1"/>
    </source>
</evidence>
<gene>
    <name evidence="1" type="ORF">OV079_11350</name>
</gene>
<name>A0A9X3IW72_9BACT</name>
<organism evidence="1 2">
    <name type="scientific">Nannocystis pusilla</name>
    <dbReference type="NCBI Taxonomy" id="889268"/>
    <lineage>
        <taxon>Bacteria</taxon>
        <taxon>Pseudomonadati</taxon>
        <taxon>Myxococcota</taxon>
        <taxon>Polyangia</taxon>
        <taxon>Nannocystales</taxon>
        <taxon>Nannocystaceae</taxon>
        <taxon>Nannocystis</taxon>
    </lineage>
</organism>
<dbReference type="Proteomes" id="UP001150924">
    <property type="component" value="Unassembled WGS sequence"/>
</dbReference>
<keyword evidence="2" id="KW-1185">Reference proteome</keyword>